<dbReference type="SUPFAM" id="SSF55608">
    <property type="entry name" value="Homing endonucleases"/>
    <property type="match status" value="1"/>
</dbReference>
<reference evidence="3" key="1">
    <citation type="submission" date="2017-09" db="EMBL/GenBank/DDBJ databases">
        <title>Depth-based differentiation of microbial function through sediment-hosted aquifers and enrichment of novel symbionts in the deep terrestrial subsurface.</title>
        <authorList>
            <person name="Probst A.J."/>
            <person name="Ladd B."/>
            <person name="Jarett J.K."/>
            <person name="Geller-Mcgrath D.E."/>
            <person name="Sieber C.M.K."/>
            <person name="Emerson J.B."/>
            <person name="Anantharaman K."/>
            <person name="Thomas B.C."/>
            <person name="Malmstrom R."/>
            <person name="Stieglmeier M."/>
            <person name="Klingl A."/>
            <person name="Woyke T."/>
            <person name="Ryan C.M."/>
            <person name="Banfield J.F."/>
        </authorList>
    </citation>
    <scope>NUCLEOTIDE SEQUENCE [LARGE SCALE GENOMIC DNA]</scope>
</reference>
<evidence type="ECO:0000313" key="2">
    <source>
        <dbReference type="EMBL" id="PIU74819.1"/>
    </source>
</evidence>
<protein>
    <recommendedName>
        <fullName evidence="1">DOD-type homing endonuclease domain-containing protein</fullName>
    </recommendedName>
</protein>
<organism evidence="2 3">
    <name type="scientific">Candidatus Portnoybacteria bacterium CG06_land_8_20_14_3_00_39_12</name>
    <dbReference type="NCBI Taxonomy" id="1974809"/>
    <lineage>
        <taxon>Bacteria</taxon>
        <taxon>Candidatus Portnoyibacteriota</taxon>
    </lineage>
</organism>
<dbReference type="PROSITE" id="PS50819">
    <property type="entry name" value="INTEIN_ENDONUCLEASE"/>
    <property type="match status" value="1"/>
</dbReference>
<name>A0A2M7AW78_9BACT</name>
<dbReference type="EMBL" id="PEVY01000085">
    <property type="protein sequence ID" value="PIU74819.1"/>
    <property type="molecule type" value="Genomic_DNA"/>
</dbReference>
<dbReference type="Proteomes" id="UP000228775">
    <property type="component" value="Unassembled WGS sequence"/>
</dbReference>
<feature type="domain" description="DOD-type homing endonuclease" evidence="1">
    <location>
        <begin position="18"/>
        <end position="186"/>
    </location>
</feature>
<dbReference type="AlphaFoldDB" id="A0A2M7AW78"/>
<accession>A0A2M7AW78</accession>
<dbReference type="InterPro" id="IPR027434">
    <property type="entry name" value="Homing_endonucl"/>
</dbReference>
<dbReference type="Pfam" id="PF14528">
    <property type="entry name" value="LAGLIDADG_3"/>
    <property type="match status" value="1"/>
</dbReference>
<evidence type="ECO:0000259" key="1">
    <source>
        <dbReference type="PROSITE" id="PS50819"/>
    </source>
</evidence>
<dbReference type="GO" id="GO:0004519">
    <property type="term" value="F:endonuclease activity"/>
    <property type="evidence" value="ECO:0007669"/>
    <property type="project" value="InterPro"/>
</dbReference>
<sequence>MDRSNKISDFLNEDLAYLLGLIVGKGIFVREGQIHRLVITFPYKSLVAEGYQSTYDKPLELSSSLDAIVNRIRKYGLDVAKENVNKNDVSLIITWHREDLSWQILKYLLNDEFTDFHSFRIPKTIFESDREIQKEFLRGYFDTTGHIRKSNAAFGREDQHRIYLEVDQRNWLLIADLARLLENLEVPVHTIDFDHPNFRDPELKKAKGFWAKEHQIKIFANHFAKIGSYLRHKDEVLKELVDKTRTIYYKEGEERTFKVREKPVNPEETSEKLPEFLKGKHFNHWKELLDHLTTISEHA</sequence>
<dbReference type="InterPro" id="IPR004042">
    <property type="entry name" value="Intein_endonuc_central"/>
</dbReference>
<dbReference type="InterPro" id="IPR004860">
    <property type="entry name" value="LAGLIDADG_dom"/>
</dbReference>
<evidence type="ECO:0000313" key="3">
    <source>
        <dbReference type="Proteomes" id="UP000228775"/>
    </source>
</evidence>
<dbReference type="Gene3D" id="3.10.28.10">
    <property type="entry name" value="Homing endonucleases"/>
    <property type="match status" value="1"/>
</dbReference>
<gene>
    <name evidence="2" type="ORF">COS76_04065</name>
</gene>
<proteinExistence type="predicted"/>
<comment type="caution">
    <text evidence="2">The sequence shown here is derived from an EMBL/GenBank/DDBJ whole genome shotgun (WGS) entry which is preliminary data.</text>
</comment>